<evidence type="ECO:0000313" key="2">
    <source>
        <dbReference type="EMBL" id="KAJ8038121.1"/>
    </source>
</evidence>
<feature type="compositionally biased region" description="Pro residues" evidence="1">
    <location>
        <begin position="132"/>
        <end position="141"/>
    </location>
</feature>
<name>A0A9Q1C566_HOLLE</name>
<dbReference type="Proteomes" id="UP001152320">
    <property type="component" value="Chromosome 8"/>
</dbReference>
<dbReference type="EMBL" id="JAIZAY010000008">
    <property type="protein sequence ID" value="KAJ8038121.1"/>
    <property type="molecule type" value="Genomic_DNA"/>
</dbReference>
<proteinExistence type="predicted"/>
<dbReference type="SUPFAM" id="SSF56219">
    <property type="entry name" value="DNase I-like"/>
    <property type="match status" value="1"/>
</dbReference>
<sequence>MALTIGTWNVRTLLDNSHADRPERKTALVARELARYRVDIAALSKKRLPDKGQMTEHGSGYAFFWSGRDSSERKEAGVGFAVRSNLVRKLPKLPEGRAGVESIHLESEPSPSPEGPESEPSPSPEHLESGPSPSPQAPSPSPAASWNLSFDRVQRLSWGQGELTTDD</sequence>
<feature type="compositionally biased region" description="Pro residues" evidence="1">
    <location>
        <begin position="110"/>
        <end position="123"/>
    </location>
</feature>
<dbReference type="Gene3D" id="3.60.10.10">
    <property type="entry name" value="Endonuclease/exonuclease/phosphatase"/>
    <property type="match status" value="1"/>
</dbReference>
<comment type="caution">
    <text evidence="2">The sequence shown here is derived from an EMBL/GenBank/DDBJ whole genome shotgun (WGS) entry which is preliminary data.</text>
</comment>
<evidence type="ECO:0000256" key="1">
    <source>
        <dbReference type="SAM" id="MobiDB-lite"/>
    </source>
</evidence>
<dbReference type="AlphaFoldDB" id="A0A9Q1C566"/>
<evidence type="ECO:0000313" key="3">
    <source>
        <dbReference type="Proteomes" id="UP001152320"/>
    </source>
</evidence>
<keyword evidence="3" id="KW-1185">Reference proteome</keyword>
<dbReference type="InterPro" id="IPR036691">
    <property type="entry name" value="Endo/exonu/phosph_ase_sf"/>
</dbReference>
<reference evidence="2" key="1">
    <citation type="submission" date="2021-10" db="EMBL/GenBank/DDBJ databases">
        <title>Tropical sea cucumber genome reveals ecological adaptation and Cuvierian tubules defense mechanism.</title>
        <authorList>
            <person name="Chen T."/>
        </authorList>
    </citation>
    <scope>NUCLEOTIDE SEQUENCE</scope>
    <source>
        <strain evidence="2">Nanhai2018</strain>
        <tissue evidence="2">Muscle</tissue>
    </source>
</reference>
<organism evidence="2 3">
    <name type="scientific">Holothuria leucospilota</name>
    <name type="common">Black long sea cucumber</name>
    <name type="synonym">Mertensiothuria leucospilota</name>
    <dbReference type="NCBI Taxonomy" id="206669"/>
    <lineage>
        <taxon>Eukaryota</taxon>
        <taxon>Metazoa</taxon>
        <taxon>Echinodermata</taxon>
        <taxon>Eleutherozoa</taxon>
        <taxon>Echinozoa</taxon>
        <taxon>Holothuroidea</taxon>
        <taxon>Aspidochirotacea</taxon>
        <taxon>Aspidochirotida</taxon>
        <taxon>Holothuriidae</taxon>
        <taxon>Holothuria</taxon>
    </lineage>
</organism>
<dbReference type="OrthoDB" id="10061555at2759"/>
<gene>
    <name evidence="2" type="ORF">HOLleu_19107</name>
</gene>
<feature type="region of interest" description="Disordered" evidence="1">
    <location>
        <begin position="91"/>
        <end position="148"/>
    </location>
</feature>
<accession>A0A9Q1C566</accession>
<protein>
    <submittedName>
        <fullName evidence="2">Uncharacterized protein</fullName>
    </submittedName>
</protein>